<evidence type="ECO:0000256" key="1">
    <source>
        <dbReference type="SAM" id="MobiDB-lite"/>
    </source>
</evidence>
<feature type="compositionally biased region" description="Low complexity" evidence="1">
    <location>
        <begin position="1"/>
        <end position="21"/>
    </location>
</feature>
<proteinExistence type="predicted"/>
<gene>
    <name evidence="2" type="ORF">Taro_029286</name>
</gene>
<dbReference type="Proteomes" id="UP000652761">
    <property type="component" value="Unassembled WGS sequence"/>
</dbReference>
<evidence type="ECO:0000313" key="3">
    <source>
        <dbReference type="Proteomes" id="UP000652761"/>
    </source>
</evidence>
<reference evidence="2" key="1">
    <citation type="submission" date="2017-07" db="EMBL/GenBank/DDBJ databases">
        <title>Taro Niue Genome Assembly and Annotation.</title>
        <authorList>
            <person name="Atibalentja N."/>
            <person name="Keating K."/>
            <person name="Fields C.J."/>
        </authorList>
    </citation>
    <scope>NUCLEOTIDE SEQUENCE</scope>
    <source>
        <strain evidence="2">Niue_2</strain>
        <tissue evidence="2">Leaf</tissue>
    </source>
</reference>
<evidence type="ECO:0000313" key="2">
    <source>
        <dbReference type="EMBL" id="MQL96603.1"/>
    </source>
</evidence>
<dbReference type="EMBL" id="NMUH01001935">
    <property type="protein sequence ID" value="MQL96603.1"/>
    <property type="molecule type" value="Genomic_DNA"/>
</dbReference>
<accession>A0A843VWR8</accession>
<protein>
    <submittedName>
        <fullName evidence="2">Uncharacterized protein</fullName>
    </submittedName>
</protein>
<feature type="region of interest" description="Disordered" evidence="1">
    <location>
        <begin position="1"/>
        <end position="86"/>
    </location>
</feature>
<dbReference type="AlphaFoldDB" id="A0A843VWR8"/>
<name>A0A843VWR8_COLES</name>
<comment type="caution">
    <text evidence="2">The sequence shown here is derived from an EMBL/GenBank/DDBJ whole genome shotgun (WGS) entry which is preliminary data.</text>
</comment>
<organism evidence="2 3">
    <name type="scientific">Colocasia esculenta</name>
    <name type="common">Wild taro</name>
    <name type="synonym">Arum esculentum</name>
    <dbReference type="NCBI Taxonomy" id="4460"/>
    <lineage>
        <taxon>Eukaryota</taxon>
        <taxon>Viridiplantae</taxon>
        <taxon>Streptophyta</taxon>
        <taxon>Embryophyta</taxon>
        <taxon>Tracheophyta</taxon>
        <taxon>Spermatophyta</taxon>
        <taxon>Magnoliopsida</taxon>
        <taxon>Liliopsida</taxon>
        <taxon>Araceae</taxon>
        <taxon>Aroideae</taxon>
        <taxon>Colocasieae</taxon>
        <taxon>Colocasia</taxon>
    </lineage>
</organism>
<feature type="compositionally biased region" description="Basic and acidic residues" evidence="1">
    <location>
        <begin position="43"/>
        <end position="67"/>
    </location>
</feature>
<sequence length="122" mass="13617">MTGLHGSVDTGSSSVDTRSSSQKTCLAVLDSNPRKSRAQSFLEKGKKSGKEESTSRGAEQRRQGEKKEKKRRSSRLQECWSRRRSSQVCNRVEEVPQVVPEVLEPTALHWHSPSAPPHEPGH</sequence>
<keyword evidence="3" id="KW-1185">Reference proteome</keyword>